<dbReference type="Gene3D" id="1.10.340.30">
    <property type="entry name" value="Hypothetical protein, domain 2"/>
    <property type="match status" value="1"/>
</dbReference>
<evidence type="ECO:0000256" key="3">
    <source>
        <dbReference type="ARBA" id="ARBA00022763"/>
    </source>
</evidence>
<dbReference type="InterPro" id="IPR012904">
    <property type="entry name" value="OGG_N"/>
</dbReference>
<keyword evidence="8" id="KW-0326">Glycosidase</keyword>
<evidence type="ECO:0000256" key="5">
    <source>
        <dbReference type="ARBA" id="ARBA00023204"/>
    </source>
</evidence>
<dbReference type="Proteomes" id="UP000189911">
    <property type="component" value="Chromosome G"/>
</dbReference>
<dbReference type="AlphaFoldDB" id="A0A1G4KJY9"/>
<dbReference type="GO" id="GO:0003684">
    <property type="term" value="F:damaged DNA binding"/>
    <property type="evidence" value="ECO:0007669"/>
    <property type="project" value="InterPro"/>
</dbReference>
<dbReference type="InterPro" id="IPR023170">
    <property type="entry name" value="HhH_base_excis_C"/>
</dbReference>
<dbReference type="GO" id="GO:0140078">
    <property type="term" value="F:class I DNA-(apurinic or apyrimidinic site) endonuclease activity"/>
    <property type="evidence" value="ECO:0007669"/>
    <property type="project" value="UniProtKB-EC"/>
</dbReference>
<dbReference type="PANTHER" id="PTHR10242">
    <property type="entry name" value="8-OXOGUANINE DNA GLYCOSYLASE"/>
    <property type="match status" value="1"/>
</dbReference>
<evidence type="ECO:0000256" key="4">
    <source>
        <dbReference type="ARBA" id="ARBA00022801"/>
    </source>
</evidence>
<proteinExistence type="inferred from homology"/>
<dbReference type="SUPFAM" id="SSF55945">
    <property type="entry name" value="TATA-box binding protein-like"/>
    <property type="match status" value="1"/>
</dbReference>
<evidence type="ECO:0000313" key="11">
    <source>
        <dbReference type="EMBL" id="SCV04863.1"/>
    </source>
</evidence>
<comment type="similarity">
    <text evidence="1">Belongs to the type-1 OGG1 family.</text>
</comment>
<gene>
    <name evidence="11" type="ORF">LANO_0G13080G</name>
</gene>
<evidence type="ECO:0000256" key="1">
    <source>
        <dbReference type="ARBA" id="ARBA00010679"/>
    </source>
</evidence>
<reference evidence="12" key="1">
    <citation type="submission" date="2016-03" db="EMBL/GenBank/DDBJ databases">
        <authorList>
            <person name="Devillers Hugo."/>
        </authorList>
    </citation>
    <scope>NUCLEOTIDE SEQUENCE [LARGE SCALE GENOMIC DNA]</scope>
</reference>
<dbReference type="InterPro" id="IPR003265">
    <property type="entry name" value="HhH-GPD_domain"/>
</dbReference>
<dbReference type="GO" id="GO:0005634">
    <property type="term" value="C:nucleus"/>
    <property type="evidence" value="ECO:0007669"/>
    <property type="project" value="TreeGrafter"/>
</dbReference>
<dbReference type="GO" id="GO:0034039">
    <property type="term" value="F:8-oxo-7,8-dihydroguanine DNA N-glycosylase activity"/>
    <property type="evidence" value="ECO:0007669"/>
    <property type="project" value="TreeGrafter"/>
</dbReference>
<evidence type="ECO:0000256" key="2">
    <source>
        <dbReference type="ARBA" id="ARBA00012720"/>
    </source>
</evidence>
<name>A0A1G4KJY9_9SACH</name>
<keyword evidence="5" id="KW-0234">DNA repair</keyword>
<sequence length="412" mass="47464">MTLDIESMIAPSILHFRKLRFKAGELYLKNVLQCGQAFRWIFHEKLGQYSTTMRVDDRFSIIVVKQEQEDCIEYAAVGNNECRALGDFLARYFRLEVPLGSLYENEWLLRDSKFINKSPSGVRILSQDPWETLVSYICSSNNNISRITKMCHALCTEFGNLIGNYDGVDYYSFPTSNEIAQRASEEALRVLGFGYRAKYIIATARKMALERLQMSDSECLQSWRDHLQYEQVREKIMGFSGVGPKVADCVCLSGLEMDDVVPVDVHIARIALRDYKFNAKKQDVEELQVRYRELPITRKKVNYELDLIRSMFKERWGSYAGWAQGIVFAQEVGKTSGATSEGFTIKRKLEFDIKVEVDEEELSIKKKTFETVTAGPIIKKELSQATPFEEEVEYSITGRPRRKSTKNIGYEF</sequence>
<evidence type="ECO:0000256" key="6">
    <source>
        <dbReference type="ARBA" id="ARBA00023239"/>
    </source>
</evidence>
<dbReference type="Pfam" id="PF00730">
    <property type="entry name" value="HhH-GPD"/>
    <property type="match status" value="1"/>
</dbReference>
<dbReference type="CDD" id="cd00056">
    <property type="entry name" value="ENDO3c"/>
    <property type="match status" value="1"/>
</dbReference>
<protein>
    <recommendedName>
        <fullName evidence="2">DNA-(apurinic or apyrimidinic site) lyase</fullName>
        <ecNumber evidence="2">4.2.99.18</ecNumber>
    </recommendedName>
</protein>
<evidence type="ECO:0000256" key="7">
    <source>
        <dbReference type="ARBA" id="ARBA00023268"/>
    </source>
</evidence>
<keyword evidence="6" id="KW-0456">Lyase</keyword>
<dbReference type="GO" id="GO:0006285">
    <property type="term" value="P:base-excision repair, AP site formation"/>
    <property type="evidence" value="ECO:0007669"/>
    <property type="project" value="UniProtKB-ARBA"/>
</dbReference>
<accession>A0A1G4KJY9</accession>
<organism evidence="11 12">
    <name type="scientific">Lachancea nothofagi CBS 11611</name>
    <dbReference type="NCBI Taxonomy" id="1266666"/>
    <lineage>
        <taxon>Eukaryota</taxon>
        <taxon>Fungi</taxon>
        <taxon>Dikarya</taxon>
        <taxon>Ascomycota</taxon>
        <taxon>Saccharomycotina</taxon>
        <taxon>Saccharomycetes</taxon>
        <taxon>Saccharomycetales</taxon>
        <taxon>Saccharomycetaceae</taxon>
        <taxon>Lachancea</taxon>
    </lineage>
</organism>
<feature type="domain" description="HhH-GPD" evidence="10">
    <location>
        <begin position="138"/>
        <end position="310"/>
    </location>
</feature>
<evidence type="ECO:0000256" key="8">
    <source>
        <dbReference type="ARBA" id="ARBA00023295"/>
    </source>
</evidence>
<dbReference type="EMBL" id="LT598453">
    <property type="protein sequence ID" value="SCV04863.1"/>
    <property type="molecule type" value="Genomic_DNA"/>
</dbReference>
<dbReference type="Gene3D" id="3.30.310.40">
    <property type="match status" value="1"/>
</dbReference>
<evidence type="ECO:0000313" key="12">
    <source>
        <dbReference type="Proteomes" id="UP000189911"/>
    </source>
</evidence>
<dbReference type="SMART" id="SM00478">
    <property type="entry name" value="ENDO3c"/>
    <property type="match status" value="1"/>
</dbReference>
<keyword evidence="4" id="KW-0378">Hydrolase</keyword>
<comment type="catalytic activity">
    <reaction evidence="9">
        <text>2'-deoxyribonucleotide-(2'-deoxyribose 5'-phosphate)-2'-deoxyribonucleotide-DNA = a 3'-end 2'-deoxyribonucleotide-(2,3-dehydro-2,3-deoxyribose 5'-phosphate)-DNA + a 5'-end 5'-phospho-2'-deoxyribonucleoside-DNA + H(+)</text>
        <dbReference type="Rhea" id="RHEA:66592"/>
        <dbReference type="Rhea" id="RHEA-COMP:13180"/>
        <dbReference type="Rhea" id="RHEA-COMP:16897"/>
        <dbReference type="Rhea" id="RHEA-COMP:17067"/>
        <dbReference type="ChEBI" id="CHEBI:15378"/>
        <dbReference type="ChEBI" id="CHEBI:136412"/>
        <dbReference type="ChEBI" id="CHEBI:157695"/>
        <dbReference type="ChEBI" id="CHEBI:167181"/>
        <dbReference type="EC" id="4.2.99.18"/>
    </reaction>
</comment>
<keyword evidence="3" id="KW-0227">DNA damage</keyword>
<dbReference type="Gene3D" id="1.10.1670.10">
    <property type="entry name" value="Helix-hairpin-Helix base-excision DNA repair enzymes (C-terminal)"/>
    <property type="match status" value="1"/>
</dbReference>
<keyword evidence="7" id="KW-0511">Multifunctional enzyme</keyword>
<dbReference type="EC" id="4.2.99.18" evidence="2"/>
<dbReference type="OrthoDB" id="238681at2759"/>
<evidence type="ECO:0000259" key="10">
    <source>
        <dbReference type="SMART" id="SM00478"/>
    </source>
</evidence>
<keyword evidence="12" id="KW-1185">Reference proteome</keyword>
<dbReference type="GO" id="GO:0006289">
    <property type="term" value="P:nucleotide-excision repair"/>
    <property type="evidence" value="ECO:0007669"/>
    <property type="project" value="InterPro"/>
</dbReference>
<dbReference type="InterPro" id="IPR011257">
    <property type="entry name" value="DNA_glycosylase"/>
</dbReference>
<dbReference type="PANTHER" id="PTHR10242:SF2">
    <property type="entry name" value="N-GLYCOSYLASE_DNA LYASE"/>
    <property type="match status" value="1"/>
</dbReference>
<evidence type="ECO:0000256" key="9">
    <source>
        <dbReference type="ARBA" id="ARBA00044632"/>
    </source>
</evidence>
<dbReference type="InterPro" id="IPR052054">
    <property type="entry name" value="Oxidative_DNA_repair_enzyme"/>
</dbReference>
<dbReference type="Pfam" id="PF07934">
    <property type="entry name" value="OGG_N"/>
    <property type="match status" value="1"/>
</dbReference>
<dbReference type="SUPFAM" id="SSF48150">
    <property type="entry name" value="DNA-glycosylase"/>
    <property type="match status" value="1"/>
</dbReference>